<name>A0A1H7GNW2_9SPHI</name>
<sequence>MEKYLLIPTDFTIESLNVVKSVLNDRPYDCKYHIVLLHGVQLSDSITDLLFYSKAKALETLSSRAFDEACGVIKNKYASGIASMRVDLFNGATQAAFDGYLSGNRIDEIYIPGRYRLRKRSGKSVDILSYIRKCRKPVKLIDWNMGVILPEKGSLAEIFYNEATAS</sequence>
<dbReference type="AlphaFoldDB" id="A0A1H7GNW2"/>
<reference evidence="2" key="1">
    <citation type="submission" date="2016-10" db="EMBL/GenBank/DDBJ databases">
        <authorList>
            <person name="Varghese N."/>
            <person name="Submissions S."/>
        </authorList>
    </citation>
    <scope>NUCLEOTIDE SEQUENCE [LARGE SCALE GENOMIC DNA]</scope>
    <source>
        <strain evidence="2">Jip14</strain>
    </source>
</reference>
<gene>
    <name evidence="1" type="ORF">SAMN05421740_101720</name>
</gene>
<proteinExistence type="predicted"/>
<dbReference type="EMBL" id="FNZR01000001">
    <property type="protein sequence ID" value="SEK38672.1"/>
    <property type="molecule type" value="Genomic_DNA"/>
</dbReference>
<dbReference type="RefSeq" id="WP_090602780.1">
    <property type="nucleotide sequence ID" value="NZ_FNZR01000001.1"/>
</dbReference>
<evidence type="ECO:0008006" key="3">
    <source>
        <dbReference type="Google" id="ProtNLM"/>
    </source>
</evidence>
<dbReference type="Proteomes" id="UP000198916">
    <property type="component" value="Unassembled WGS sequence"/>
</dbReference>
<evidence type="ECO:0000313" key="1">
    <source>
        <dbReference type="EMBL" id="SEK38672.1"/>
    </source>
</evidence>
<accession>A0A1H7GNW2</accession>
<keyword evidence="2" id="KW-1185">Reference proteome</keyword>
<evidence type="ECO:0000313" key="2">
    <source>
        <dbReference type="Proteomes" id="UP000198916"/>
    </source>
</evidence>
<organism evidence="1 2">
    <name type="scientific">Parapedobacter koreensis</name>
    <dbReference type="NCBI Taxonomy" id="332977"/>
    <lineage>
        <taxon>Bacteria</taxon>
        <taxon>Pseudomonadati</taxon>
        <taxon>Bacteroidota</taxon>
        <taxon>Sphingobacteriia</taxon>
        <taxon>Sphingobacteriales</taxon>
        <taxon>Sphingobacteriaceae</taxon>
        <taxon>Parapedobacter</taxon>
    </lineage>
</organism>
<dbReference type="STRING" id="332977.SAMN05421740_101720"/>
<protein>
    <recommendedName>
        <fullName evidence="3">Universal stress protein family protein</fullName>
    </recommendedName>
</protein>
<dbReference type="OrthoDB" id="893860at2"/>